<dbReference type="AlphaFoldDB" id="A0A7W8BZ21"/>
<gene>
    <name evidence="1" type="ORF">HNQ38_000664</name>
</gene>
<dbReference type="EMBL" id="JACHGO010000002">
    <property type="protein sequence ID" value="MBB5142585.1"/>
    <property type="molecule type" value="Genomic_DNA"/>
</dbReference>
<reference evidence="1 2" key="1">
    <citation type="submission" date="2020-08" db="EMBL/GenBank/DDBJ databases">
        <title>Genomic Encyclopedia of Type Strains, Phase IV (KMG-IV): sequencing the most valuable type-strain genomes for metagenomic binning, comparative biology and taxonomic classification.</title>
        <authorList>
            <person name="Goeker M."/>
        </authorList>
    </citation>
    <scope>NUCLEOTIDE SEQUENCE [LARGE SCALE GENOMIC DNA]</scope>
    <source>
        <strain evidence="1 2">DSM 11275</strain>
    </source>
</reference>
<protein>
    <submittedName>
        <fullName evidence="1">Uncharacterized protein</fullName>
    </submittedName>
</protein>
<proteinExistence type="predicted"/>
<dbReference type="Proteomes" id="UP000539075">
    <property type="component" value="Unassembled WGS sequence"/>
</dbReference>
<accession>A0A7W8BZ21</accession>
<evidence type="ECO:0000313" key="1">
    <source>
        <dbReference type="EMBL" id="MBB5142585.1"/>
    </source>
</evidence>
<keyword evidence="2" id="KW-1185">Reference proteome</keyword>
<evidence type="ECO:0000313" key="2">
    <source>
        <dbReference type="Proteomes" id="UP000539075"/>
    </source>
</evidence>
<organism evidence="1 2">
    <name type="scientific">Desulfovibrio intestinalis</name>
    <dbReference type="NCBI Taxonomy" id="58621"/>
    <lineage>
        <taxon>Bacteria</taxon>
        <taxon>Pseudomonadati</taxon>
        <taxon>Thermodesulfobacteriota</taxon>
        <taxon>Desulfovibrionia</taxon>
        <taxon>Desulfovibrionales</taxon>
        <taxon>Desulfovibrionaceae</taxon>
        <taxon>Desulfovibrio</taxon>
    </lineage>
</organism>
<name>A0A7W8BZ21_9BACT</name>
<sequence length="165" mass="18837">MAKFLCMHTAQFCASTTHICLRWASSYTQRLPPPSVRDVVRLSGEIPCRNCTFHTQELLLPKLQCYWPESSITSWRVTLFEDQEYFQQPNRCQTWNCCKSFPDCNAKRPFSSGQVPGYTSVMKRAAFSVFIKMSAGSSAEKKHTVVPARCYGLPVRRYAAPKSHV</sequence>
<comment type="caution">
    <text evidence="1">The sequence shown here is derived from an EMBL/GenBank/DDBJ whole genome shotgun (WGS) entry which is preliminary data.</text>
</comment>